<feature type="region of interest" description="Disordered" evidence="7">
    <location>
        <begin position="108"/>
        <end position="128"/>
    </location>
</feature>
<dbReference type="InParanoid" id="G8JPG7"/>
<evidence type="ECO:0000313" key="9">
    <source>
        <dbReference type="EMBL" id="AET38434.1"/>
    </source>
</evidence>
<dbReference type="SMR" id="G8JPG7"/>
<dbReference type="SUPFAM" id="SSF57959">
    <property type="entry name" value="Leucine zipper domain"/>
    <property type="match status" value="1"/>
</dbReference>
<evidence type="ECO:0000256" key="4">
    <source>
        <dbReference type="ARBA" id="ARBA00023125"/>
    </source>
</evidence>
<dbReference type="Gene3D" id="1.20.5.170">
    <property type="match status" value="1"/>
</dbReference>
<dbReference type="GO" id="GO:0043457">
    <property type="term" value="P:regulation of cellular respiration"/>
    <property type="evidence" value="ECO:0007669"/>
    <property type="project" value="EnsemblFungi"/>
</dbReference>
<dbReference type="CDD" id="cd00067">
    <property type="entry name" value="GAL4"/>
    <property type="match status" value="1"/>
</dbReference>
<dbReference type="SMART" id="SM00066">
    <property type="entry name" value="GAL4"/>
    <property type="match status" value="1"/>
</dbReference>
<dbReference type="CDD" id="cd12148">
    <property type="entry name" value="fungal_TF_MHR"/>
    <property type="match status" value="1"/>
</dbReference>
<evidence type="ECO:0000256" key="1">
    <source>
        <dbReference type="ARBA" id="ARBA00022723"/>
    </source>
</evidence>
<dbReference type="InterPro" id="IPR046347">
    <property type="entry name" value="bZIP_sf"/>
</dbReference>
<reference evidence="10" key="1">
    <citation type="journal article" date="2012" name="G3 (Bethesda)">
        <title>Pichia sorbitophila, an interspecies yeast hybrid reveals early steps of genome resolution following polyploidization.</title>
        <authorList>
            <person name="Leh Louis V."/>
            <person name="Despons L."/>
            <person name="Friedrich A."/>
            <person name="Martin T."/>
            <person name="Durrens P."/>
            <person name="Casaregola S."/>
            <person name="Neuveglise C."/>
            <person name="Fairhead C."/>
            <person name="Marck C."/>
            <person name="Cruz J.A."/>
            <person name="Straub M.L."/>
            <person name="Kugler V."/>
            <person name="Sacerdot C."/>
            <person name="Uzunov Z."/>
            <person name="Thierry A."/>
            <person name="Weiss S."/>
            <person name="Bleykasten C."/>
            <person name="De Montigny J."/>
            <person name="Jacques N."/>
            <person name="Jung P."/>
            <person name="Lemaire M."/>
            <person name="Mallet S."/>
            <person name="Morel G."/>
            <person name="Richard G.F."/>
            <person name="Sarkar A."/>
            <person name="Savel G."/>
            <person name="Schacherer J."/>
            <person name="Seret M.L."/>
            <person name="Talla E."/>
            <person name="Samson G."/>
            <person name="Jubin C."/>
            <person name="Poulain J."/>
            <person name="Vacherie B."/>
            <person name="Barbe V."/>
            <person name="Pelletier E."/>
            <person name="Sherman D.J."/>
            <person name="Westhof E."/>
            <person name="Weissenbach J."/>
            <person name="Baret P.V."/>
            <person name="Wincker P."/>
            <person name="Gaillardin C."/>
            <person name="Dujon B."/>
            <person name="Souciet J.L."/>
        </authorList>
    </citation>
    <scope>NUCLEOTIDE SEQUENCE [LARGE SCALE GENOMIC DNA]</scope>
    <source>
        <strain evidence="10">CBS 270.75 / DBVPG 7215 / KCTC 17166 / NRRL Y-17582</strain>
    </source>
</reference>
<dbReference type="SMART" id="SM00906">
    <property type="entry name" value="Fungal_trans"/>
    <property type="match status" value="1"/>
</dbReference>
<dbReference type="GO" id="GO:0000978">
    <property type="term" value="F:RNA polymerase II cis-regulatory region sequence-specific DNA binding"/>
    <property type="evidence" value="ECO:0007669"/>
    <property type="project" value="EnsemblFungi"/>
</dbReference>
<feature type="region of interest" description="Disordered" evidence="7">
    <location>
        <begin position="1025"/>
        <end position="1085"/>
    </location>
</feature>
<proteinExistence type="predicted"/>
<dbReference type="GO" id="GO:0005739">
    <property type="term" value="C:mitochondrion"/>
    <property type="evidence" value="ECO:0007669"/>
    <property type="project" value="EnsemblFungi"/>
</dbReference>
<dbReference type="GO" id="GO:0001228">
    <property type="term" value="F:DNA-binding transcription activator activity, RNA polymerase II-specific"/>
    <property type="evidence" value="ECO:0007669"/>
    <property type="project" value="EnsemblFungi"/>
</dbReference>
<dbReference type="GO" id="GO:0071169">
    <property type="term" value="P:establishment of protein localization to chromatin"/>
    <property type="evidence" value="ECO:0007669"/>
    <property type="project" value="EnsemblFungi"/>
</dbReference>
<evidence type="ECO:0000256" key="7">
    <source>
        <dbReference type="SAM" id="MobiDB-lite"/>
    </source>
</evidence>
<keyword evidence="10" id="KW-1185">Reference proteome</keyword>
<dbReference type="FunCoup" id="G8JPG7">
    <property type="interactions" value="513"/>
</dbReference>
<dbReference type="GO" id="GO:0006351">
    <property type="term" value="P:DNA-templated transcription"/>
    <property type="evidence" value="ECO:0007669"/>
    <property type="project" value="InterPro"/>
</dbReference>
<feature type="domain" description="Zn(2)-C6 fungal-type" evidence="8">
    <location>
        <begin position="18"/>
        <end position="50"/>
    </location>
</feature>
<feature type="region of interest" description="Disordered" evidence="7">
    <location>
        <begin position="834"/>
        <end position="862"/>
    </location>
</feature>
<dbReference type="Proteomes" id="UP000006790">
    <property type="component" value="Chromosome 2"/>
</dbReference>
<keyword evidence="5" id="KW-0804">Transcription</keyword>
<feature type="compositionally biased region" description="Basic and acidic residues" evidence="7">
    <location>
        <begin position="849"/>
        <end position="862"/>
    </location>
</feature>
<dbReference type="InterPro" id="IPR007219">
    <property type="entry name" value="XnlR_reg_dom"/>
</dbReference>
<evidence type="ECO:0000256" key="3">
    <source>
        <dbReference type="ARBA" id="ARBA00023015"/>
    </source>
</evidence>
<dbReference type="PROSITE" id="PS50048">
    <property type="entry name" value="ZN2_CY6_FUNGAL_2"/>
    <property type="match status" value="1"/>
</dbReference>
<dbReference type="FunFam" id="4.10.240.10:FF:000014">
    <property type="entry name" value="HAP1p Zinc finger transcription factor"/>
    <property type="match status" value="1"/>
</dbReference>
<dbReference type="GeneID" id="11472010"/>
<dbReference type="GO" id="GO:0000122">
    <property type="term" value="P:negative regulation of transcription by RNA polymerase II"/>
    <property type="evidence" value="ECO:0007669"/>
    <property type="project" value="EnsemblFungi"/>
</dbReference>
<dbReference type="OMA" id="TTRALFF"/>
<protein>
    <recommendedName>
        <fullName evidence="8">Zn(2)-C6 fungal-type domain-containing protein</fullName>
    </recommendedName>
</protein>
<evidence type="ECO:0000256" key="2">
    <source>
        <dbReference type="ARBA" id="ARBA00022833"/>
    </source>
</evidence>
<name>G8JPG7_ERECY</name>
<dbReference type="STRING" id="931890.G8JPG7"/>
<dbReference type="EMBL" id="CP002498">
    <property type="protein sequence ID" value="AET38434.1"/>
    <property type="molecule type" value="Genomic_DNA"/>
</dbReference>
<evidence type="ECO:0000313" key="10">
    <source>
        <dbReference type="Proteomes" id="UP000006790"/>
    </source>
</evidence>
<dbReference type="InterPro" id="IPR051430">
    <property type="entry name" value="Fungal_TF_Env_Response"/>
</dbReference>
<dbReference type="GO" id="GO:0005634">
    <property type="term" value="C:nucleus"/>
    <property type="evidence" value="ECO:0007669"/>
    <property type="project" value="EnsemblFungi"/>
</dbReference>
<organism evidence="9 10">
    <name type="scientific">Eremothecium cymbalariae (strain CBS 270.75 / DBVPG 7215 / KCTC 17166 / NRRL Y-17582)</name>
    <name type="common">Yeast</name>
    <dbReference type="NCBI Taxonomy" id="931890"/>
    <lineage>
        <taxon>Eukaryota</taxon>
        <taxon>Fungi</taxon>
        <taxon>Dikarya</taxon>
        <taxon>Ascomycota</taxon>
        <taxon>Saccharomycotina</taxon>
        <taxon>Saccharomycetes</taxon>
        <taxon>Saccharomycetales</taxon>
        <taxon>Saccharomycetaceae</taxon>
        <taxon>Eremothecium</taxon>
    </lineage>
</organism>
<dbReference type="GO" id="GO:0008270">
    <property type="term" value="F:zinc ion binding"/>
    <property type="evidence" value="ECO:0007669"/>
    <property type="project" value="InterPro"/>
</dbReference>
<dbReference type="RefSeq" id="XP_003645251.1">
    <property type="nucleotide sequence ID" value="XM_003645203.1"/>
</dbReference>
<keyword evidence="1" id="KW-0479">Metal-binding</keyword>
<dbReference type="SUPFAM" id="SSF57701">
    <property type="entry name" value="Zn2/Cys6 DNA-binding domain"/>
    <property type="match status" value="1"/>
</dbReference>
<evidence type="ECO:0000259" key="8">
    <source>
        <dbReference type="PROSITE" id="PS50048"/>
    </source>
</evidence>
<dbReference type="PANTHER" id="PTHR31944">
    <property type="entry name" value="HEME-RESPONSIVE ZINC FINGER TRANSCRIPTION FACTOR HAP1"/>
    <property type="match status" value="1"/>
</dbReference>
<keyword evidence="4" id="KW-0238">DNA-binding</keyword>
<dbReference type="InterPro" id="IPR036864">
    <property type="entry name" value="Zn2-C6_fun-type_DNA-bd_sf"/>
</dbReference>
<dbReference type="KEGG" id="erc:Ecym_2732"/>
<keyword evidence="3" id="KW-0805">Transcription regulation</keyword>
<feature type="compositionally biased region" description="Polar residues" evidence="7">
    <location>
        <begin position="1046"/>
        <end position="1085"/>
    </location>
</feature>
<sequence>MSSPGGTAKRKRNRIPLSCTICRKRKVRCDKTKPHCTQCVKTGVVHLCHYMEQSWAGEAEKELSKDAVIKQLQDRVKYLEKMFSIMHKDGTVDMDIGGIDIGGDTNMSDNLEEKRSGLNQQSPRLSFETEKNRYDDDELDLTRQFDMLHLKTNGTVHLGATHWLAIMKGDPYLRLLWGHLFAVREKLIEWRSHNKHTSRSIGTYLSSEKSLASLANIRRSTPTPDKPKEKCSDVRTCLQPVCPIAQHGKGAKKQEREDIQGRCPISGASGSNPSLALPSFQDFAARCPSVQNIPPVARSSPDLKSRIEGTYMSHAEATKILAELLPPKRIINMFLDRFFKYLYPAISILDEPALRNEVNQIILDSKDKVVIKVSKPTDYCTLGILTLILRLTWLSLPQNSCTIELGSQCSQFIMPEATMSSNVQAKDDPILIKYETILDAITLIRKHLIHFDELSSFSNTNVNLATVQFAIIYKIFLLCFPESIQEPNHSSFATAGQDNETHQILLSSIVQMAFSYGLHRDPDNFPQLNNHFVNGKLNKDAMASTERLKHTWRKIWFFIVSLDVNQSLYLGSPRLLRNLNDFSDTKLPSSSKIDYVKDIKELIVVKNFTLFFQIDMCIISVLNHILNVSLAKSVKKYQLDSLISLLRDLCEGKRSINDVLTGLINKGLLSKAEGTCQLFTDDIYTLPTMEQILYPTRSFDTEKDKNYLLPHEMTTNALFFSKHIMLRMLLFLLNYILFTQYEPKGNEDPGVRPLARKYAQEAMDFAMDGYCNSLLFFNSTKSGGGSVLSIFSYMEVLLTPVCLDMGHRALQFMVCLVLRAECGPLDGVSESPIVGNIASSSDDDESSSSEDKNFAKENSSDVQDDVTKPIRLDAVEQLADILMNRMVLFYKLTKQISSKYLHATRMAKSTGFFITLLTKPSQEHKKKPLDKNNLPRLHDLGISSITGFFKNVPSLVLSAGGESLRRCPVYQDAIGVLLPRKMSNTNHTVCQPMPTTSVTSGVGAEFSLPPIKAYQPITYTSNDLRKTSAIRGKPNKKRKVAGADPHSTSPIKVLQKSTSPSNYSSPEVGNNTSLPPPSSQLASGSATFNMISPSQSSSAKLVDVEEKRSFFANYQPPTKIPECSSSTADYNPDFEDFLMQSSNFNGLMINPSSIIEAVGFDHYGANPDPSNMLNTDLLPIDDIGIIDMQQNNDFAAYL</sequence>
<dbReference type="GO" id="GO:0071456">
    <property type="term" value="P:cellular response to hypoxia"/>
    <property type="evidence" value="ECO:0007669"/>
    <property type="project" value="EnsemblFungi"/>
</dbReference>
<dbReference type="AlphaFoldDB" id="G8JPG7"/>
<dbReference type="PROSITE" id="PS00463">
    <property type="entry name" value="ZN2_CY6_FUNGAL_1"/>
    <property type="match status" value="1"/>
</dbReference>
<dbReference type="Pfam" id="PF04082">
    <property type="entry name" value="Fungal_trans"/>
    <property type="match status" value="1"/>
</dbReference>
<keyword evidence="6" id="KW-0539">Nucleus</keyword>
<dbReference type="PANTHER" id="PTHR31944:SF131">
    <property type="entry name" value="HEME-RESPONSIVE ZINC FINGER TRANSCRIPTION FACTOR HAP1"/>
    <property type="match status" value="1"/>
</dbReference>
<evidence type="ECO:0000256" key="5">
    <source>
        <dbReference type="ARBA" id="ARBA00023163"/>
    </source>
</evidence>
<dbReference type="HOGENOM" id="CLU_004380_0_0_1"/>
<dbReference type="InterPro" id="IPR001138">
    <property type="entry name" value="Zn2Cys6_DnaBD"/>
</dbReference>
<gene>
    <name evidence="9" type="ordered locus">Ecym_2732</name>
</gene>
<dbReference type="Gene3D" id="4.10.240.10">
    <property type="entry name" value="Zn(2)-C6 fungal-type DNA-binding domain"/>
    <property type="match status" value="1"/>
</dbReference>
<dbReference type="OrthoDB" id="4159781at2759"/>
<dbReference type="Pfam" id="PF00172">
    <property type="entry name" value="Zn_clus"/>
    <property type="match status" value="1"/>
</dbReference>
<dbReference type="eggNOG" id="ENOG502QRPQ">
    <property type="taxonomic scope" value="Eukaryota"/>
</dbReference>
<accession>G8JPG7</accession>
<evidence type="ECO:0000256" key="6">
    <source>
        <dbReference type="ARBA" id="ARBA00023242"/>
    </source>
</evidence>
<keyword evidence="2" id="KW-0862">Zinc</keyword>